<keyword evidence="1" id="KW-0175">Coiled coil</keyword>
<evidence type="ECO:0000313" key="3">
    <source>
        <dbReference type="Proteomes" id="UP000215453"/>
    </source>
</evidence>
<proteinExistence type="predicted"/>
<feature type="coiled-coil region" evidence="1">
    <location>
        <begin position="261"/>
        <end position="288"/>
    </location>
</feature>
<protein>
    <submittedName>
        <fullName evidence="2">Uncharacterized protein</fullName>
    </submittedName>
</protein>
<reference evidence="2 3" key="1">
    <citation type="submission" date="2016-10" db="EMBL/GenBank/DDBJ databases">
        <authorList>
            <person name="Varghese N."/>
        </authorList>
    </citation>
    <scope>NUCLEOTIDE SEQUENCE [LARGE SCALE GENOMIC DNA]</scope>
</reference>
<dbReference type="Proteomes" id="UP000215453">
    <property type="component" value="Chromosome 7"/>
</dbReference>
<name>A0A1Y6LQ52_ZYMTR</name>
<evidence type="ECO:0000256" key="1">
    <source>
        <dbReference type="SAM" id="Coils"/>
    </source>
</evidence>
<organism evidence="2 3">
    <name type="scientific">Zymoseptoria tritici ST99CH_1A5</name>
    <dbReference type="NCBI Taxonomy" id="1276529"/>
    <lineage>
        <taxon>Eukaryota</taxon>
        <taxon>Fungi</taxon>
        <taxon>Dikarya</taxon>
        <taxon>Ascomycota</taxon>
        <taxon>Pezizomycotina</taxon>
        <taxon>Dothideomycetes</taxon>
        <taxon>Dothideomycetidae</taxon>
        <taxon>Mycosphaerellales</taxon>
        <taxon>Mycosphaerellaceae</taxon>
        <taxon>Zymoseptoria</taxon>
    </lineage>
</organism>
<accession>A0A1Y6LQ52</accession>
<sequence length="291" mass="32956">MSSHQEIINALTLFYEQVTKQLSLSQMKQSPAEGWNIDTTAAGLGGKNEAVIALLQHIPYLENVDKEEGENKLVIWEDTAALDWRAGKECMMEDTNPLPAHCAYLTEGSFRDGYALILDTERGTLTEYSTVGRSLTMDYDEMEAMPDSEKWRGHRTLPAAELLGLWTTMYARLIKMLVPDVSILGITGVVRARVLFANEAEEAASETGALEEWHPSDEELQEFAKGVKSDAARQFKIDKRCHVADVYNSYLRHGWPDHFDKEACTVEVMDLEEKMVAKETEFERTKRSKKQ</sequence>
<dbReference type="AlphaFoldDB" id="A0A1Y6LQ52"/>
<dbReference type="EMBL" id="LT882682">
    <property type="protein sequence ID" value="SMY26445.1"/>
    <property type="molecule type" value="Genomic_DNA"/>
</dbReference>
<gene>
    <name evidence="2" type="ORF">ZT1A5_G7888</name>
</gene>
<evidence type="ECO:0000313" key="2">
    <source>
        <dbReference type="EMBL" id="SMY26445.1"/>
    </source>
</evidence>